<dbReference type="FunFam" id="3.30.360.10:FF:000014">
    <property type="entry name" value="N-acetyl-gamma-glutamyl-phosphate reductase"/>
    <property type="match status" value="1"/>
</dbReference>
<dbReference type="AlphaFoldDB" id="A0A3B0RJM8"/>
<evidence type="ECO:0000256" key="2">
    <source>
        <dbReference type="ARBA" id="ARBA00013072"/>
    </source>
</evidence>
<dbReference type="PROSITE" id="PS01224">
    <property type="entry name" value="ARGC"/>
    <property type="match status" value="1"/>
</dbReference>
<dbReference type="Gene3D" id="3.40.50.720">
    <property type="entry name" value="NAD(P)-binding Rossmann-like Domain"/>
    <property type="match status" value="1"/>
</dbReference>
<dbReference type="InterPro" id="IPR050085">
    <property type="entry name" value="AGPR"/>
</dbReference>
<reference evidence="9" key="1">
    <citation type="submission" date="2018-06" db="EMBL/GenBank/DDBJ databases">
        <authorList>
            <person name="Zhirakovskaya E."/>
        </authorList>
    </citation>
    <scope>NUCLEOTIDE SEQUENCE</scope>
</reference>
<keyword evidence="3" id="KW-0055">Arginine biosynthesis</keyword>
<dbReference type="CDD" id="cd17895">
    <property type="entry name" value="AGPR_1_N"/>
    <property type="match status" value="1"/>
</dbReference>
<dbReference type="Pfam" id="PF01118">
    <property type="entry name" value="Semialdhyde_dh"/>
    <property type="match status" value="1"/>
</dbReference>
<dbReference type="EMBL" id="UOED01000081">
    <property type="protein sequence ID" value="VAV93340.1"/>
    <property type="molecule type" value="Genomic_DNA"/>
</dbReference>
<dbReference type="GO" id="GO:0006526">
    <property type="term" value="P:L-arginine biosynthetic process"/>
    <property type="evidence" value="ECO:0007669"/>
    <property type="project" value="UniProtKB-KW"/>
</dbReference>
<dbReference type="InterPro" id="IPR000534">
    <property type="entry name" value="Semialdehyde_DH_NAD-bd"/>
</dbReference>
<dbReference type="InterPro" id="IPR000706">
    <property type="entry name" value="AGPR_type-1"/>
</dbReference>
<evidence type="ECO:0000256" key="5">
    <source>
        <dbReference type="ARBA" id="ARBA00022857"/>
    </source>
</evidence>
<proteinExistence type="inferred from homology"/>
<dbReference type="SUPFAM" id="SSF55347">
    <property type="entry name" value="Glyceraldehyde-3-phosphate dehydrogenase-like, C-terminal domain"/>
    <property type="match status" value="1"/>
</dbReference>
<feature type="domain" description="Semialdehyde dehydrogenase NAD-binding" evidence="8">
    <location>
        <begin position="9"/>
        <end position="172"/>
    </location>
</feature>
<dbReference type="SUPFAM" id="SSF51735">
    <property type="entry name" value="NAD(P)-binding Rossmann-fold domains"/>
    <property type="match status" value="1"/>
</dbReference>
<dbReference type="PANTHER" id="PTHR32338">
    <property type="entry name" value="N-ACETYL-GAMMA-GLUTAMYL-PHOSPHATE REDUCTASE, CHLOROPLASTIC-RELATED-RELATED"/>
    <property type="match status" value="1"/>
</dbReference>
<dbReference type="NCBIfam" id="TIGR01850">
    <property type="entry name" value="argC"/>
    <property type="match status" value="1"/>
</dbReference>
<evidence type="ECO:0000256" key="3">
    <source>
        <dbReference type="ARBA" id="ARBA00022571"/>
    </source>
</evidence>
<evidence type="ECO:0000256" key="1">
    <source>
        <dbReference type="ARBA" id="ARBA00004862"/>
    </source>
</evidence>
<accession>A0A3B0RJM8</accession>
<evidence type="ECO:0000256" key="7">
    <source>
        <dbReference type="ARBA" id="ARBA00050557"/>
    </source>
</evidence>
<dbReference type="GO" id="GO:0051287">
    <property type="term" value="F:NAD binding"/>
    <property type="evidence" value="ECO:0007669"/>
    <property type="project" value="InterPro"/>
</dbReference>
<name>A0A3B0RJM8_9ZZZZ</name>
<evidence type="ECO:0000256" key="4">
    <source>
        <dbReference type="ARBA" id="ARBA00022605"/>
    </source>
</evidence>
<evidence type="ECO:0000259" key="8">
    <source>
        <dbReference type="SMART" id="SM00859"/>
    </source>
</evidence>
<dbReference type="SMART" id="SM00859">
    <property type="entry name" value="Semialdhyde_dh"/>
    <property type="match status" value="1"/>
</dbReference>
<dbReference type="Gene3D" id="3.30.360.10">
    <property type="entry name" value="Dihydrodipicolinate Reductase, domain 2"/>
    <property type="match status" value="1"/>
</dbReference>
<sequence>MTQSRKKIRAAILGASGYTGAELIRLLVRHPHVEIALITADRKAGQAIESVYPHLTGLGLPDLMAIKDVEWPGLELDVIFCALPHATSQEIIKGILHDTGHGFIDEMIIERPADYANAIKGSVKVIDLSADFRLRDTDVYTRWYGEYHQAPELQKEAVYGLTEHYRDAIKAARLVACPGCYPTAALLTLIPLLKNGLIQKDGIIIDAKSGVSGAGRSLKEANLFTEVSEAIHPYAIAAHRHAPEIEQELSRASGDDLMVTFTPHLVPMNRGELETIYVNLAEGQTAEDLRAGLIKAYADEPFVHVVAEGVVPATRHVRGSNQCLIGVFADRVPNRAILVVVIDNLIKGSSGQAIQNMNIMFDLPETLSLEQAPLFP</sequence>
<dbReference type="PANTHER" id="PTHR32338:SF10">
    <property type="entry name" value="N-ACETYL-GAMMA-GLUTAMYL-PHOSPHATE REDUCTASE, CHLOROPLASTIC-RELATED"/>
    <property type="match status" value="1"/>
</dbReference>
<evidence type="ECO:0000256" key="6">
    <source>
        <dbReference type="ARBA" id="ARBA00023002"/>
    </source>
</evidence>
<gene>
    <name evidence="9" type="ORF">MNBD_ALPHA02-1332</name>
</gene>
<keyword evidence="4" id="KW-0028">Amino-acid biosynthesis</keyword>
<dbReference type="HAMAP" id="MF_00150">
    <property type="entry name" value="ArgC_type1"/>
    <property type="match status" value="1"/>
</dbReference>
<comment type="pathway">
    <text evidence="1">Amino-acid biosynthesis; L-arginine biosynthesis; N(2)-acetyl-L-ornithine from L-glutamate: step 3/4.</text>
</comment>
<protein>
    <recommendedName>
        <fullName evidence="2">N-acetyl-gamma-glutamyl-phosphate reductase</fullName>
        <ecNumber evidence="2">1.2.1.38</ecNumber>
    </recommendedName>
</protein>
<keyword evidence="6 9" id="KW-0560">Oxidoreductase</keyword>
<dbReference type="InterPro" id="IPR036291">
    <property type="entry name" value="NAD(P)-bd_dom_sf"/>
</dbReference>
<dbReference type="InterPro" id="IPR023013">
    <property type="entry name" value="AGPR_AS"/>
</dbReference>
<dbReference type="CDD" id="cd23934">
    <property type="entry name" value="AGPR_1_C"/>
    <property type="match status" value="1"/>
</dbReference>
<comment type="catalytic activity">
    <reaction evidence="7">
        <text>N-acetyl-L-glutamate 5-semialdehyde + phosphate + NADP(+) = N-acetyl-L-glutamyl 5-phosphate + NADPH + H(+)</text>
        <dbReference type="Rhea" id="RHEA:21588"/>
        <dbReference type="ChEBI" id="CHEBI:15378"/>
        <dbReference type="ChEBI" id="CHEBI:29123"/>
        <dbReference type="ChEBI" id="CHEBI:43474"/>
        <dbReference type="ChEBI" id="CHEBI:57783"/>
        <dbReference type="ChEBI" id="CHEBI:57936"/>
        <dbReference type="ChEBI" id="CHEBI:58349"/>
        <dbReference type="EC" id="1.2.1.38"/>
    </reaction>
</comment>
<evidence type="ECO:0000313" key="9">
    <source>
        <dbReference type="EMBL" id="VAV93340.1"/>
    </source>
</evidence>
<organism evidence="9">
    <name type="scientific">hydrothermal vent metagenome</name>
    <dbReference type="NCBI Taxonomy" id="652676"/>
    <lineage>
        <taxon>unclassified sequences</taxon>
        <taxon>metagenomes</taxon>
        <taxon>ecological metagenomes</taxon>
    </lineage>
</organism>
<dbReference type="EC" id="1.2.1.38" evidence="2"/>
<dbReference type="InterPro" id="IPR058924">
    <property type="entry name" value="AGPR_dimerisation_dom"/>
</dbReference>
<dbReference type="Pfam" id="PF22698">
    <property type="entry name" value="Semialdhyde_dhC_1"/>
    <property type="match status" value="1"/>
</dbReference>
<dbReference type="GO" id="GO:0003942">
    <property type="term" value="F:N-acetyl-gamma-glutamyl-phosphate reductase activity"/>
    <property type="evidence" value="ECO:0007669"/>
    <property type="project" value="UniProtKB-EC"/>
</dbReference>
<dbReference type="GO" id="GO:0070401">
    <property type="term" value="F:NADP+ binding"/>
    <property type="evidence" value="ECO:0007669"/>
    <property type="project" value="InterPro"/>
</dbReference>
<keyword evidence="5" id="KW-0521">NADP</keyword>